<name>A0ABY4AU22_9MICO</name>
<keyword evidence="1" id="KW-0812">Transmembrane</keyword>
<keyword evidence="3" id="KW-1185">Reference proteome</keyword>
<dbReference type="EMBL" id="CP094533">
    <property type="protein sequence ID" value="UOE26324.1"/>
    <property type="molecule type" value="Genomic_DNA"/>
</dbReference>
<organism evidence="2 3">
    <name type="scientific">Agromyces soli</name>
    <dbReference type="NCBI Taxonomy" id="659012"/>
    <lineage>
        <taxon>Bacteria</taxon>
        <taxon>Bacillati</taxon>
        <taxon>Actinomycetota</taxon>
        <taxon>Actinomycetes</taxon>
        <taxon>Micrococcales</taxon>
        <taxon>Microbacteriaceae</taxon>
        <taxon>Agromyces</taxon>
    </lineage>
</organism>
<protein>
    <submittedName>
        <fullName evidence="2">Uncharacterized protein</fullName>
    </submittedName>
</protein>
<keyword evidence="1" id="KW-1133">Transmembrane helix</keyword>
<evidence type="ECO:0000256" key="1">
    <source>
        <dbReference type="SAM" id="Phobius"/>
    </source>
</evidence>
<feature type="transmembrane region" description="Helical" evidence="1">
    <location>
        <begin position="114"/>
        <end position="131"/>
    </location>
</feature>
<dbReference type="Proteomes" id="UP000831304">
    <property type="component" value="Chromosome"/>
</dbReference>
<feature type="transmembrane region" description="Helical" evidence="1">
    <location>
        <begin position="12"/>
        <end position="33"/>
    </location>
</feature>
<evidence type="ECO:0000313" key="2">
    <source>
        <dbReference type="EMBL" id="UOE26324.1"/>
    </source>
</evidence>
<dbReference type="RefSeq" id="WP_243569154.1">
    <property type="nucleotide sequence ID" value="NZ_BAAARD010000005.1"/>
</dbReference>
<gene>
    <name evidence="2" type="ORF">MTP13_00670</name>
</gene>
<keyword evidence="1" id="KW-0472">Membrane</keyword>
<evidence type="ECO:0000313" key="3">
    <source>
        <dbReference type="Proteomes" id="UP000831304"/>
    </source>
</evidence>
<reference evidence="2 3" key="1">
    <citation type="submission" date="2022-03" db="EMBL/GenBank/DDBJ databases">
        <title>Agromyces sp. isolated from the gut of P. brevitarsis seulensis larvae.</title>
        <authorList>
            <person name="Won M."/>
            <person name="Kwon S.-W."/>
        </authorList>
    </citation>
    <scope>NUCLEOTIDE SEQUENCE [LARGE SCALE GENOMIC DNA]</scope>
    <source>
        <strain evidence="2 3">KACC 16215</strain>
    </source>
</reference>
<feature type="transmembrane region" description="Helical" evidence="1">
    <location>
        <begin position="39"/>
        <end position="61"/>
    </location>
</feature>
<sequence>MDFIQSVIARMASSSAVTKGWALTIAVATYGYAGTKQSIPVSILGIGAVLVFAALDSRYLLEERKYRRLFRAAAADAVEVFDMNADGYCKTLEKSARKTLTMADVMWSWSVRNYYGVIFIAGLILLSWIIWF</sequence>
<accession>A0ABY4AU22</accession>
<proteinExistence type="predicted"/>